<feature type="chain" id="PRO_5016300229" evidence="2">
    <location>
        <begin position="24"/>
        <end position="929"/>
    </location>
</feature>
<organism evidence="4 5">
    <name type="scientific">Echinicola strongylocentroti</name>
    <dbReference type="NCBI Taxonomy" id="1795355"/>
    <lineage>
        <taxon>Bacteria</taxon>
        <taxon>Pseudomonadati</taxon>
        <taxon>Bacteroidota</taxon>
        <taxon>Cytophagia</taxon>
        <taxon>Cytophagales</taxon>
        <taxon>Cyclobacteriaceae</taxon>
        <taxon>Echinicola</taxon>
    </lineage>
</organism>
<dbReference type="InterPro" id="IPR054593">
    <property type="entry name" value="Beta-mannosidase-like_N2"/>
</dbReference>
<dbReference type="InterPro" id="IPR008979">
    <property type="entry name" value="Galactose-bd-like_sf"/>
</dbReference>
<dbReference type="PANTHER" id="PTHR36848">
    <property type="entry name" value="DNA-BINDING PROTEIN (PUTATIVE SECRETED PROTEIN)-RELATED"/>
    <property type="match status" value="1"/>
</dbReference>
<dbReference type="PANTHER" id="PTHR36848:SF2">
    <property type="entry name" value="SECRETED PROTEIN"/>
    <property type="match status" value="1"/>
</dbReference>
<feature type="signal peptide" evidence="2">
    <location>
        <begin position="1"/>
        <end position="23"/>
    </location>
</feature>
<dbReference type="RefSeq" id="WP_112784529.1">
    <property type="nucleotide sequence ID" value="NZ_CP030041.1"/>
</dbReference>
<dbReference type="GO" id="GO:0004553">
    <property type="term" value="F:hydrolase activity, hydrolyzing O-glycosyl compounds"/>
    <property type="evidence" value="ECO:0007669"/>
    <property type="project" value="UniProtKB-ARBA"/>
</dbReference>
<dbReference type="Proteomes" id="UP000248688">
    <property type="component" value="Chromosome"/>
</dbReference>
<evidence type="ECO:0000256" key="1">
    <source>
        <dbReference type="ARBA" id="ARBA00022801"/>
    </source>
</evidence>
<feature type="domain" description="Beta-mannosidase-like galactose-binding" evidence="3">
    <location>
        <begin position="810"/>
        <end position="899"/>
    </location>
</feature>
<dbReference type="InterPro" id="IPR053161">
    <property type="entry name" value="Ulvan_degrading_GH"/>
</dbReference>
<dbReference type="AlphaFoldDB" id="A0A2Z4IJ35"/>
<name>A0A2Z4IJ35_9BACT</name>
<sequence length="929" mass="104328">MKLTLTYLLPAICLMAFSCQAPSEEAADKPTITPNPWPAITNQSKPWTRWWWMGNAVDKENLSYLMHEYADAGLGGVEIAPIYGAKGHEDRYLEFLSDEWLDMLRYTIDVADSLDMQVDLTQGTGWPFGGPFVNPDHAASKLVTKEFDYSGQAVFSQDLTWEDEKRPELSPELIAVMAYGNNGQVEEITDQVTTQGQLSWEAEGNWKIMAIYNGKTGQQVKRAAPGGKGYTLDHFSTAAVNSYLDVFAKAFGEDTPGIRAFYNDSFEVYGANFTKNFLDEFQQRRGYDLKAYLPQLLGKENNEEVARIKSDYRQTLHELLLEHFTENWTAWAHSKGKKTKNQAHGSPGNLIDLYATVDIPECETFGSSYFPIPGLRRDSADIRNVDPDPIMLKFASSAGHLAGKPLISCETFTWLGEHFKSSFSQMKPEVDQAFLAGINHIFYHGVTYSPKDIDFPGWLFYASLNLTQQNSLWPHFKSFNEYIARCQSVLQAGKPDNELIVYWPVYDVWAEEGNMFKMISVHHIDDWLHPTAFYAQTTELMEQGYSLDFASDKLIREASVKDGKILTHGEASPAKALLVPKMEYFPVQTLEGAIQLAKEGATVIFEAVPEHVPGHFEVEKREKQLAETWNQLQFNDQGEATTGKGKIILNANARQALKNEAIDRESLTDSGLQFIRRAVGDDKYYFLVNHTANTIDEEISLNVAASSVFLMNPLTGESGLAKSHGQEGKTVVKVRLESGESLLLQASAAETTSADHWAYRAEAAQTVPVKGPWKLHFDGGGPGLPQDQTFETIQPWTANGDKKAAEFSGQATYSTTFDLQKSDGKHYLLKLGKVHESAKIWVNGQEAGYAWSIPYQLPIGKHLKDGKNEIKIQVANLMANRIRYMDQQGLEWRNYHEINFVNINYKPFDASTWDVMPSGLEGPVELEVF</sequence>
<evidence type="ECO:0000259" key="3">
    <source>
        <dbReference type="Pfam" id="PF22666"/>
    </source>
</evidence>
<accession>A0A2Z4IJ35</accession>
<proteinExistence type="predicted"/>
<protein>
    <submittedName>
        <fullName evidence="4">Glycoside hydrolase</fullName>
    </submittedName>
</protein>
<keyword evidence="2" id="KW-0732">Signal</keyword>
<keyword evidence="5" id="KW-1185">Reference proteome</keyword>
<evidence type="ECO:0000313" key="5">
    <source>
        <dbReference type="Proteomes" id="UP000248688"/>
    </source>
</evidence>
<gene>
    <name evidence="4" type="ORF">DN752_14010</name>
</gene>
<dbReference type="KEGG" id="est:DN752_14010"/>
<reference evidence="4 5" key="1">
    <citation type="submission" date="2018-06" db="EMBL/GenBank/DDBJ databases">
        <title>Echinicola strongylocentroti sp. nov., isolated from a sea urchin Strongylocentrotus intermedius.</title>
        <authorList>
            <person name="Bae S.S."/>
        </authorList>
    </citation>
    <scope>NUCLEOTIDE SEQUENCE [LARGE SCALE GENOMIC DNA]</scope>
    <source>
        <strain evidence="4 5">MEBiC08714</strain>
    </source>
</reference>
<dbReference type="Pfam" id="PF22666">
    <property type="entry name" value="Glyco_hydro_2_N2"/>
    <property type="match status" value="1"/>
</dbReference>
<evidence type="ECO:0000313" key="4">
    <source>
        <dbReference type="EMBL" id="AWW31152.1"/>
    </source>
</evidence>
<dbReference type="OrthoDB" id="9761519at2"/>
<dbReference type="EMBL" id="CP030041">
    <property type="protein sequence ID" value="AWW31152.1"/>
    <property type="molecule type" value="Genomic_DNA"/>
</dbReference>
<dbReference type="SUPFAM" id="SSF49785">
    <property type="entry name" value="Galactose-binding domain-like"/>
    <property type="match status" value="1"/>
</dbReference>
<dbReference type="NCBIfam" id="NF045579">
    <property type="entry name" value="rhamnoside_JR"/>
    <property type="match status" value="1"/>
</dbReference>
<evidence type="ECO:0000256" key="2">
    <source>
        <dbReference type="SAM" id="SignalP"/>
    </source>
</evidence>
<dbReference type="Pfam" id="PF17132">
    <property type="entry name" value="Glyco_hydro_106"/>
    <property type="match status" value="2"/>
</dbReference>
<keyword evidence="1 4" id="KW-0378">Hydrolase</keyword>
<dbReference type="PROSITE" id="PS51257">
    <property type="entry name" value="PROKAR_LIPOPROTEIN"/>
    <property type="match status" value="1"/>
</dbReference>
<dbReference type="Gene3D" id="2.60.120.260">
    <property type="entry name" value="Galactose-binding domain-like"/>
    <property type="match status" value="1"/>
</dbReference>